<protein>
    <submittedName>
        <fullName evidence="1">Uncharacterized protein</fullName>
    </submittedName>
</protein>
<evidence type="ECO:0000313" key="1">
    <source>
        <dbReference type="EMBL" id="LAB61626.1"/>
    </source>
</evidence>
<dbReference type="SUPFAM" id="SSF57997">
    <property type="entry name" value="Tropomyosin"/>
    <property type="match status" value="1"/>
</dbReference>
<reference evidence="1" key="1">
    <citation type="submission" date="2017-07" db="EMBL/GenBank/DDBJ databases">
        <authorList>
            <person name="Mikheyev A."/>
            <person name="Grau M."/>
        </authorList>
    </citation>
    <scope>NUCLEOTIDE SEQUENCE</scope>
    <source>
        <tissue evidence="1">Venom_gland</tissue>
    </source>
</reference>
<name>A0A2D4PWI1_MICSU</name>
<sequence length="131" mass="15412">MSLLLINNKKLEMRTEIGGVKNEIQNLDSKIGKVQEVFTKNQQKLNTVKARTEVVEKRLEETEQNCKVLYCELRDLVVHIELEKASFYLRFQNVVEDRKEDLRVIMVNLIATALQKNKQEIKNDIDEMYTL</sequence>
<dbReference type="Gene3D" id="1.20.5.340">
    <property type="match status" value="1"/>
</dbReference>
<dbReference type="AlphaFoldDB" id="A0A2D4PWI1"/>
<organism evidence="1">
    <name type="scientific">Micrurus surinamensis</name>
    <name type="common">Surinam coral snake</name>
    <dbReference type="NCBI Taxonomy" id="129470"/>
    <lineage>
        <taxon>Eukaryota</taxon>
        <taxon>Metazoa</taxon>
        <taxon>Chordata</taxon>
        <taxon>Craniata</taxon>
        <taxon>Vertebrata</taxon>
        <taxon>Euteleostomi</taxon>
        <taxon>Lepidosauria</taxon>
        <taxon>Squamata</taxon>
        <taxon>Bifurcata</taxon>
        <taxon>Unidentata</taxon>
        <taxon>Episquamata</taxon>
        <taxon>Toxicofera</taxon>
        <taxon>Serpentes</taxon>
        <taxon>Colubroidea</taxon>
        <taxon>Elapidae</taxon>
        <taxon>Elapinae</taxon>
        <taxon>Micrurus</taxon>
    </lineage>
</organism>
<reference evidence="1" key="2">
    <citation type="submission" date="2017-11" db="EMBL/GenBank/DDBJ databases">
        <title>Coralsnake Venomics: Analyses of Venom Gland Transcriptomes and Proteomes of Six Brazilian Taxa.</title>
        <authorList>
            <person name="Aird S.D."/>
            <person name="Jorge da Silva N."/>
            <person name="Qiu L."/>
            <person name="Villar-Briones A."/>
            <person name="Aparecida-Saddi V."/>
            <person name="Campos-Telles M.P."/>
            <person name="Grau M."/>
            <person name="Mikheyev A.S."/>
        </authorList>
    </citation>
    <scope>NUCLEOTIDE SEQUENCE</scope>
    <source>
        <tissue evidence="1">Venom_gland</tissue>
    </source>
</reference>
<accession>A0A2D4PWI1</accession>
<dbReference type="EMBL" id="IACN01095886">
    <property type="protein sequence ID" value="LAB61626.1"/>
    <property type="molecule type" value="Transcribed_RNA"/>
</dbReference>
<proteinExistence type="predicted"/>